<evidence type="ECO:0000313" key="2">
    <source>
        <dbReference type="EMBL" id="PHT36433.1"/>
    </source>
</evidence>
<reference evidence="3" key="2">
    <citation type="journal article" date="2017" name="J. Anim. Genet.">
        <title>Multiple reference genome sequences of hot pepper reveal the massive evolution of plant disease resistance genes by retroduplication.</title>
        <authorList>
            <person name="Kim S."/>
            <person name="Park J."/>
            <person name="Yeom S.-I."/>
            <person name="Kim Y.-M."/>
            <person name="Seo E."/>
            <person name="Kim K.-T."/>
            <person name="Kim M.-S."/>
            <person name="Lee J.M."/>
            <person name="Cheong K."/>
            <person name="Shin H.-S."/>
            <person name="Kim S.-B."/>
            <person name="Han K."/>
            <person name="Lee J."/>
            <person name="Park M."/>
            <person name="Lee H.-A."/>
            <person name="Lee H.-Y."/>
            <person name="Lee Y."/>
            <person name="Oh S."/>
            <person name="Lee J.H."/>
            <person name="Choi E."/>
            <person name="Choi E."/>
            <person name="Lee S.E."/>
            <person name="Jeon J."/>
            <person name="Kim H."/>
            <person name="Choi G."/>
            <person name="Song H."/>
            <person name="Lee J."/>
            <person name="Lee S.-C."/>
            <person name="Kwon J.-K."/>
            <person name="Lee H.-Y."/>
            <person name="Koo N."/>
            <person name="Hong Y."/>
            <person name="Kim R.W."/>
            <person name="Kang W.-H."/>
            <person name="Huh J.H."/>
            <person name="Kang B.-C."/>
            <person name="Yang T.-J."/>
            <person name="Lee Y.-H."/>
            <person name="Bennetzen J.L."/>
            <person name="Choi D."/>
        </authorList>
    </citation>
    <scope>NUCLEOTIDE SEQUENCE [LARGE SCALE GENOMIC DNA]</scope>
    <source>
        <strain evidence="3">cv. PBC81</strain>
    </source>
</reference>
<evidence type="ECO:0000259" key="1">
    <source>
        <dbReference type="Pfam" id="PF03101"/>
    </source>
</evidence>
<dbReference type="PANTHER" id="PTHR47718:SF17">
    <property type="entry name" value="PROTEIN FAR1-RELATED SEQUENCE 5-LIKE"/>
    <property type="match status" value="1"/>
</dbReference>
<dbReference type="OrthoDB" id="751756at2759"/>
<protein>
    <recommendedName>
        <fullName evidence="1">FAR1 domain-containing protein</fullName>
    </recommendedName>
</protein>
<proteinExistence type="predicted"/>
<feature type="domain" description="FAR1" evidence="1">
    <location>
        <begin position="50"/>
        <end position="134"/>
    </location>
</feature>
<name>A0A2G2VU07_CAPBA</name>
<keyword evidence="3" id="KW-1185">Reference proteome</keyword>
<dbReference type="STRING" id="33114.A0A2G2VU07"/>
<gene>
    <name evidence="2" type="ORF">CQW23_24133</name>
</gene>
<dbReference type="AlphaFoldDB" id="A0A2G2VU07"/>
<dbReference type="Pfam" id="PF03101">
    <property type="entry name" value="FAR1"/>
    <property type="match status" value="1"/>
</dbReference>
<dbReference type="Proteomes" id="UP000224567">
    <property type="component" value="Unassembled WGS sequence"/>
</dbReference>
<evidence type="ECO:0000313" key="3">
    <source>
        <dbReference type="Proteomes" id="UP000224567"/>
    </source>
</evidence>
<dbReference type="PANTHER" id="PTHR47718">
    <property type="entry name" value="OS01G0519700 PROTEIN"/>
    <property type="match status" value="1"/>
</dbReference>
<dbReference type="InterPro" id="IPR004330">
    <property type="entry name" value="FAR1_DNA_bnd_dom"/>
</dbReference>
<accession>A0A2G2VU07</accession>
<reference evidence="2 3" key="1">
    <citation type="journal article" date="2017" name="Genome Biol.">
        <title>New reference genome sequences of hot pepper reveal the massive evolution of plant disease-resistance genes by retroduplication.</title>
        <authorList>
            <person name="Kim S."/>
            <person name="Park J."/>
            <person name="Yeom S.I."/>
            <person name="Kim Y.M."/>
            <person name="Seo E."/>
            <person name="Kim K.T."/>
            <person name="Kim M.S."/>
            <person name="Lee J.M."/>
            <person name="Cheong K."/>
            <person name="Shin H.S."/>
            <person name="Kim S.B."/>
            <person name="Han K."/>
            <person name="Lee J."/>
            <person name="Park M."/>
            <person name="Lee H.A."/>
            <person name="Lee H.Y."/>
            <person name="Lee Y."/>
            <person name="Oh S."/>
            <person name="Lee J.H."/>
            <person name="Choi E."/>
            <person name="Choi E."/>
            <person name="Lee S.E."/>
            <person name="Jeon J."/>
            <person name="Kim H."/>
            <person name="Choi G."/>
            <person name="Song H."/>
            <person name="Lee J."/>
            <person name="Lee S.C."/>
            <person name="Kwon J.K."/>
            <person name="Lee H.Y."/>
            <person name="Koo N."/>
            <person name="Hong Y."/>
            <person name="Kim R.W."/>
            <person name="Kang W.H."/>
            <person name="Huh J.H."/>
            <person name="Kang B.C."/>
            <person name="Yang T.J."/>
            <person name="Lee Y.H."/>
            <person name="Bennetzen J.L."/>
            <person name="Choi D."/>
        </authorList>
    </citation>
    <scope>NUCLEOTIDE SEQUENCE [LARGE SCALE GENOMIC DNA]</scope>
    <source>
        <strain evidence="3">cv. PBC81</strain>
    </source>
</reference>
<comment type="caution">
    <text evidence="2">The sequence shown here is derived from an EMBL/GenBank/DDBJ whole genome shotgun (WGS) entry which is preliminary data.</text>
</comment>
<sequence>MKDAHADKGKNSSAQEDFSVNEPNICNTSKNFVFEIDIKFNSKEESYNAYNSYAVARGFGVRKGGKTNNVKGETTRRLFLFSCEGQSDKLSPFQERKRQRLEYRCSCMARIKFKISNGIWEVCEFNDVHSHPMIEDNLKYFIHSGRRLTNATKNILGSMINAGIRTKKVVRYLQNEADGVENVGFIEQDAHNFVQAHKRNMISDGDAQTLINYFMHLQSEDSNFFYSFQVDEDVRLCNFFWRDSTSKLHYEYFGDVMIFDTTYRTNRHDMICAPFVGVNNR</sequence>
<dbReference type="EMBL" id="MLFT02000010">
    <property type="protein sequence ID" value="PHT36433.1"/>
    <property type="molecule type" value="Genomic_DNA"/>
</dbReference>
<organism evidence="2 3">
    <name type="scientific">Capsicum baccatum</name>
    <name type="common">Peruvian pepper</name>
    <dbReference type="NCBI Taxonomy" id="33114"/>
    <lineage>
        <taxon>Eukaryota</taxon>
        <taxon>Viridiplantae</taxon>
        <taxon>Streptophyta</taxon>
        <taxon>Embryophyta</taxon>
        <taxon>Tracheophyta</taxon>
        <taxon>Spermatophyta</taxon>
        <taxon>Magnoliopsida</taxon>
        <taxon>eudicotyledons</taxon>
        <taxon>Gunneridae</taxon>
        <taxon>Pentapetalae</taxon>
        <taxon>asterids</taxon>
        <taxon>lamiids</taxon>
        <taxon>Solanales</taxon>
        <taxon>Solanaceae</taxon>
        <taxon>Solanoideae</taxon>
        <taxon>Capsiceae</taxon>
        <taxon>Capsicum</taxon>
    </lineage>
</organism>